<keyword evidence="1" id="KW-0472">Membrane</keyword>
<evidence type="ECO:0000256" key="1">
    <source>
        <dbReference type="SAM" id="Phobius"/>
    </source>
</evidence>
<comment type="caution">
    <text evidence="2">The sequence shown here is derived from an EMBL/GenBank/DDBJ whole genome shotgun (WGS) entry which is preliminary data.</text>
</comment>
<evidence type="ECO:0000313" key="3">
    <source>
        <dbReference type="Proteomes" id="UP000693970"/>
    </source>
</evidence>
<proteinExistence type="predicted"/>
<dbReference type="Proteomes" id="UP000693970">
    <property type="component" value="Unassembled WGS sequence"/>
</dbReference>
<feature type="transmembrane region" description="Helical" evidence="1">
    <location>
        <begin position="80"/>
        <end position="101"/>
    </location>
</feature>
<evidence type="ECO:0000313" key="2">
    <source>
        <dbReference type="EMBL" id="KAG7359473.1"/>
    </source>
</evidence>
<accession>A0A9K3PU23</accession>
<organism evidence="2 3">
    <name type="scientific">Nitzschia inconspicua</name>
    <dbReference type="NCBI Taxonomy" id="303405"/>
    <lineage>
        <taxon>Eukaryota</taxon>
        <taxon>Sar</taxon>
        <taxon>Stramenopiles</taxon>
        <taxon>Ochrophyta</taxon>
        <taxon>Bacillariophyta</taxon>
        <taxon>Bacillariophyceae</taxon>
        <taxon>Bacillariophycidae</taxon>
        <taxon>Bacillariales</taxon>
        <taxon>Bacillariaceae</taxon>
        <taxon>Nitzschia</taxon>
    </lineage>
</organism>
<reference evidence="2" key="2">
    <citation type="submission" date="2021-04" db="EMBL/GenBank/DDBJ databases">
        <authorList>
            <person name="Podell S."/>
        </authorList>
    </citation>
    <scope>NUCLEOTIDE SEQUENCE</scope>
    <source>
        <strain evidence="2">Hildebrandi</strain>
    </source>
</reference>
<dbReference type="EMBL" id="JAGRRH010000013">
    <property type="protein sequence ID" value="KAG7359473.1"/>
    <property type="molecule type" value="Genomic_DNA"/>
</dbReference>
<dbReference type="OrthoDB" id="43234at2759"/>
<name>A0A9K3PU23_9STRA</name>
<reference evidence="2" key="1">
    <citation type="journal article" date="2021" name="Sci. Rep.">
        <title>Diploid genomic architecture of Nitzschia inconspicua, an elite biomass production diatom.</title>
        <authorList>
            <person name="Oliver A."/>
            <person name="Podell S."/>
            <person name="Pinowska A."/>
            <person name="Traller J.C."/>
            <person name="Smith S.R."/>
            <person name="McClure R."/>
            <person name="Beliaev A."/>
            <person name="Bohutskyi P."/>
            <person name="Hill E.A."/>
            <person name="Rabines A."/>
            <person name="Zheng H."/>
            <person name="Allen L.Z."/>
            <person name="Kuo A."/>
            <person name="Grigoriev I.V."/>
            <person name="Allen A.E."/>
            <person name="Hazlebeck D."/>
            <person name="Allen E.E."/>
        </authorList>
    </citation>
    <scope>NUCLEOTIDE SEQUENCE</scope>
    <source>
        <strain evidence="2">Hildebrandi</strain>
    </source>
</reference>
<sequence length="175" mass="19164">MVKIVPMLLMPISNGVSWYLICKKSPGGDQAYALLQNVWKIALFYMVWALYNKYLNGRPQELGHISTGLLALTAYFQKKYLAMGACGLVVLNFAVVIPVIINKGPGGMAKLVYKEVTALSLTWAYIFIAYILSNVVLWSFVLYRLYQEVVVPTQAGGSTGGGSYVPVADEEAAAL</sequence>
<protein>
    <submittedName>
        <fullName evidence="2">Uncharacterized protein</fullName>
    </submittedName>
</protein>
<keyword evidence="1" id="KW-1133">Transmembrane helix</keyword>
<keyword evidence="1" id="KW-0812">Transmembrane</keyword>
<keyword evidence="3" id="KW-1185">Reference proteome</keyword>
<feature type="transmembrane region" description="Helical" evidence="1">
    <location>
        <begin position="121"/>
        <end position="143"/>
    </location>
</feature>
<gene>
    <name evidence="2" type="ORF">IV203_034571</name>
</gene>
<dbReference type="AlphaFoldDB" id="A0A9K3PU23"/>